<dbReference type="SMART" id="SM00073">
    <property type="entry name" value="HPT"/>
    <property type="match status" value="1"/>
</dbReference>
<dbReference type="Gene3D" id="3.30.565.10">
    <property type="entry name" value="Histidine kinase-like ATPase, C-terminal domain"/>
    <property type="match status" value="1"/>
</dbReference>
<evidence type="ECO:0000259" key="16">
    <source>
        <dbReference type="PROSITE" id="PS51061"/>
    </source>
</evidence>
<evidence type="ECO:0000313" key="17">
    <source>
        <dbReference type="EMBL" id="NKM45486.1"/>
    </source>
</evidence>
<dbReference type="EC" id="2.7.13.3" evidence="2"/>
<dbReference type="Gene3D" id="2.30.30.40">
    <property type="entry name" value="SH3 Domains"/>
    <property type="match status" value="1"/>
</dbReference>
<comment type="caution">
    <text evidence="17">The sequence shown here is derived from an EMBL/GenBank/DDBJ whole genome shotgun (WGS) entry which is preliminary data.</text>
</comment>
<dbReference type="InterPro" id="IPR036097">
    <property type="entry name" value="HisK_dim/P_sf"/>
</dbReference>
<dbReference type="PROSITE" id="PS50109">
    <property type="entry name" value="HIS_KIN"/>
    <property type="match status" value="1"/>
</dbReference>
<feature type="domain" description="Histidine kinase" evidence="13">
    <location>
        <begin position="290"/>
        <end position="538"/>
    </location>
</feature>
<dbReference type="InterPro" id="IPR005467">
    <property type="entry name" value="His_kinase_dom"/>
</dbReference>
<dbReference type="SMART" id="SM01231">
    <property type="entry name" value="H-kinase_dim"/>
    <property type="match status" value="1"/>
</dbReference>
<reference evidence="17" key="1">
    <citation type="submission" date="2019-10" db="EMBL/GenBank/DDBJ databases">
        <title>Rhizobium leguminosarum symbiovar viciae collection.</title>
        <authorList>
            <person name="Boivin S."/>
            <person name="Lepetit M."/>
        </authorList>
    </citation>
    <scope>NUCLEOTIDE SEQUENCE</scope>
    <source>
        <strain evidence="17">L143</strain>
    </source>
</reference>
<dbReference type="GO" id="GO:0005524">
    <property type="term" value="F:ATP binding"/>
    <property type="evidence" value="ECO:0007669"/>
    <property type="project" value="UniProtKB-KW"/>
</dbReference>
<evidence type="ECO:0000259" key="14">
    <source>
        <dbReference type="PROSITE" id="PS50851"/>
    </source>
</evidence>
<accession>A0A8I2GP16</accession>
<dbReference type="InterPro" id="IPR051315">
    <property type="entry name" value="Bact_Chemotaxis_CheA"/>
</dbReference>
<evidence type="ECO:0000256" key="3">
    <source>
        <dbReference type="ARBA" id="ARBA00021495"/>
    </source>
</evidence>
<dbReference type="SUPFAM" id="SSF47384">
    <property type="entry name" value="Homodimeric domain of signal transducing histidine kinase"/>
    <property type="match status" value="1"/>
</dbReference>
<evidence type="ECO:0000256" key="12">
    <source>
        <dbReference type="PROSITE-ProRule" id="PRU00110"/>
    </source>
</evidence>
<protein>
    <recommendedName>
        <fullName evidence="3">Chemotaxis protein CheA</fullName>
        <ecNumber evidence="2">2.7.13.3</ecNumber>
    </recommendedName>
</protein>
<evidence type="ECO:0000256" key="6">
    <source>
        <dbReference type="ARBA" id="ARBA00022679"/>
    </source>
</evidence>
<dbReference type="InterPro" id="IPR037006">
    <property type="entry name" value="CheA-like_homodim_sf"/>
</dbReference>
<evidence type="ECO:0000256" key="4">
    <source>
        <dbReference type="ARBA" id="ARBA00022500"/>
    </source>
</evidence>
<dbReference type="SUPFAM" id="SSF47226">
    <property type="entry name" value="Histidine-containing phosphotransfer domain, HPT domain"/>
    <property type="match status" value="1"/>
</dbReference>
<feature type="domain" description="HPt" evidence="15">
    <location>
        <begin position="1"/>
        <end position="103"/>
    </location>
</feature>
<dbReference type="FunFam" id="2.30.30.40:FF:000048">
    <property type="entry name" value="Chemotaxis protein CheA, putative"/>
    <property type="match status" value="1"/>
</dbReference>
<evidence type="ECO:0000259" key="15">
    <source>
        <dbReference type="PROSITE" id="PS50894"/>
    </source>
</evidence>
<evidence type="ECO:0000259" key="13">
    <source>
        <dbReference type="PROSITE" id="PS50109"/>
    </source>
</evidence>
<evidence type="ECO:0000256" key="1">
    <source>
        <dbReference type="ARBA" id="ARBA00000085"/>
    </source>
</evidence>
<dbReference type="InterPro" id="IPR036061">
    <property type="entry name" value="CheW-like_dom_sf"/>
</dbReference>
<dbReference type="SUPFAM" id="SSF50341">
    <property type="entry name" value="CheW-like"/>
    <property type="match status" value="1"/>
</dbReference>
<dbReference type="CDD" id="cd00731">
    <property type="entry name" value="CheA_reg"/>
    <property type="match status" value="1"/>
</dbReference>
<dbReference type="SMART" id="SM00260">
    <property type="entry name" value="CheW"/>
    <property type="match status" value="1"/>
</dbReference>
<dbReference type="AlphaFoldDB" id="A0A8I2GP16"/>
<comment type="function">
    <text evidence="11">Involved in the transmission of sensory signals from the chemoreceptors to the flagellar motors. CheA is autophosphorylated; it can transfer its phosphate group to either CheB or CheY.</text>
</comment>
<dbReference type="SMART" id="SM00387">
    <property type="entry name" value="HATPase_c"/>
    <property type="match status" value="1"/>
</dbReference>
<dbReference type="InterPro" id="IPR004358">
    <property type="entry name" value="Sig_transdc_His_kin-like_C"/>
</dbReference>
<dbReference type="InterPro" id="IPR036641">
    <property type="entry name" value="HPT_dom_sf"/>
</dbReference>
<evidence type="ECO:0000256" key="5">
    <source>
        <dbReference type="ARBA" id="ARBA00022553"/>
    </source>
</evidence>
<keyword evidence="4" id="KW-0145">Chemotaxis</keyword>
<evidence type="ECO:0000256" key="2">
    <source>
        <dbReference type="ARBA" id="ARBA00012438"/>
    </source>
</evidence>
<dbReference type="CDD" id="cd00088">
    <property type="entry name" value="HPT"/>
    <property type="match status" value="1"/>
</dbReference>
<gene>
    <name evidence="17" type="ORF">GFL91_10910</name>
</gene>
<dbReference type="PANTHER" id="PTHR43395:SF10">
    <property type="entry name" value="CHEMOTAXIS PROTEIN CHEA"/>
    <property type="match status" value="1"/>
</dbReference>
<evidence type="ECO:0000313" key="18">
    <source>
        <dbReference type="Proteomes" id="UP000662259"/>
    </source>
</evidence>
<dbReference type="InterPro" id="IPR001374">
    <property type="entry name" value="R3H_dom"/>
</dbReference>
<dbReference type="Pfam" id="PF02518">
    <property type="entry name" value="HATPase_c"/>
    <property type="match status" value="1"/>
</dbReference>
<evidence type="ECO:0000256" key="11">
    <source>
        <dbReference type="ARBA" id="ARBA00035100"/>
    </source>
</evidence>
<dbReference type="Proteomes" id="UP000662259">
    <property type="component" value="Unassembled WGS sequence"/>
</dbReference>
<name>A0A8I2GP16_RHILV</name>
<dbReference type="FunFam" id="3.30.565.10:FF:000016">
    <property type="entry name" value="Chemotaxis protein CheA, putative"/>
    <property type="match status" value="1"/>
</dbReference>
<evidence type="ECO:0000256" key="7">
    <source>
        <dbReference type="ARBA" id="ARBA00022741"/>
    </source>
</evidence>
<dbReference type="SUPFAM" id="SSF55874">
    <property type="entry name" value="ATPase domain of HSP90 chaperone/DNA topoisomerase II/histidine kinase"/>
    <property type="match status" value="1"/>
</dbReference>
<dbReference type="InterPro" id="IPR008207">
    <property type="entry name" value="Sig_transdc_His_kin_Hpt_dom"/>
</dbReference>
<keyword evidence="6" id="KW-0808">Transferase</keyword>
<sequence>MSTLDPVAVFRTEAAECLEAIEAGLLDLTHQLDNKDLVDAVFRGLHTLKGSGAMFGFEALAAFTHHCETAFDRVRKGEVAATSELVAAVLAAQDHMRALVDQPDADHGDTGHKLLAQLQAAVGGKEAAPAAVPAPAAVREAPAKKTNSWRIRFSLPANSMANGTNPLGLLDELRDLGECTVRANSSAIPPLDELTPTELHISWDVTLTSEQDRSAIDDVFIFVLDDMELSVEEISGAAAATAAPVEEKAAPAPVAAASAAPVSPTTVAEFRPVEAVPVKREVPAAVSQAKAAENVRVPAERLDELMDRVGELVIAQSRLSQLASASTDIALRSVSEEIERLSGELRDTMMVLRMVPVATLFSRFRRLVHDLARETGKVIELVTEGESTEVDKTVIERLADPLVHLVRNSIDHGLETPADRLASGKSEAGTVTLSARQAGGEVIISIKDDGRGINRERVRAKAESSGLIQPGQPLSDSELLQLIFAPGFSTAAAITNLSGRGVGMDVVKKTVEALRGAIDIVSVPGQGSEVSLRIPLTLAIIDGLLVRVGAGRYVIPLSAVEECLELSLEEDLRSRGRSFISLRDSLVPFLRLRDLFRTGTKPDVHQKVVVISTGTERVGLVVDQIIGDHQTVIKSMSKLHNNVATFSGATILGDGSVALILDVGHLVAAGQQQEAQLRVAG</sequence>
<dbReference type="InterPro" id="IPR036890">
    <property type="entry name" value="HATPase_C_sf"/>
</dbReference>
<dbReference type="Gene3D" id="1.10.287.560">
    <property type="entry name" value="Histidine kinase CheA-like, homodimeric domain"/>
    <property type="match status" value="1"/>
</dbReference>
<dbReference type="PROSITE" id="PS50851">
    <property type="entry name" value="CHEW"/>
    <property type="match status" value="1"/>
</dbReference>
<dbReference type="PROSITE" id="PS51061">
    <property type="entry name" value="R3H"/>
    <property type="match status" value="1"/>
</dbReference>
<feature type="modified residue" description="Phosphohistidine" evidence="12">
    <location>
        <position position="46"/>
    </location>
</feature>
<dbReference type="GO" id="GO:0000155">
    <property type="term" value="F:phosphorelay sensor kinase activity"/>
    <property type="evidence" value="ECO:0007669"/>
    <property type="project" value="InterPro"/>
</dbReference>
<dbReference type="PROSITE" id="PS50894">
    <property type="entry name" value="HPT"/>
    <property type="match status" value="1"/>
</dbReference>
<dbReference type="Gene3D" id="1.20.120.160">
    <property type="entry name" value="HPT domain"/>
    <property type="match status" value="1"/>
</dbReference>
<keyword evidence="7" id="KW-0547">Nucleotide-binding</keyword>
<dbReference type="RefSeq" id="WP_131621796.1">
    <property type="nucleotide sequence ID" value="NZ_SJMF01000011.1"/>
</dbReference>
<feature type="domain" description="CheW-like" evidence="14">
    <location>
        <begin position="540"/>
        <end position="672"/>
    </location>
</feature>
<dbReference type="CDD" id="cd16916">
    <property type="entry name" value="HATPase_CheA-like"/>
    <property type="match status" value="1"/>
</dbReference>
<dbReference type="PRINTS" id="PR00344">
    <property type="entry name" value="BCTRLSENSOR"/>
</dbReference>
<dbReference type="Pfam" id="PF01627">
    <property type="entry name" value="Hpt"/>
    <property type="match status" value="1"/>
</dbReference>
<dbReference type="Pfam" id="PF01584">
    <property type="entry name" value="CheW"/>
    <property type="match status" value="1"/>
</dbReference>
<evidence type="ECO:0000256" key="9">
    <source>
        <dbReference type="ARBA" id="ARBA00022840"/>
    </source>
</evidence>
<dbReference type="InterPro" id="IPR002545">
    <property type="entry name" value="CheW-lke_dom"/>
</dbReference>
<feature type="domain" description="R3H" evidence="16">
    <location>
        <begin position="328"/>
        <end position="398"/>
    </location>
</feature>
<dbReference type="Pfam" id="PF02895">
    <property type="entry name" value="H-kinase_dim"/>
    <property type="match status" value="1"/>
</dbReference>
<proteinExistence type="predicted"/>
<dbReference type="GO" id="GO:0003676">
    <property type="term" value="F:nucleic acid binding"/>
    <property type="evidence" value="ECO:0007669"/>
    <property type="project" value="UniProtKB-UniRule"/>
</dbReference>
<dbReference type="GO" id="GO:0006935">
    <property type="term" value="P:chemotaxis"/>
    <property type="evidence" value="ECO:0007669"/>
    <property type="project" value="UniProtKB-KW"/>
</dbReference>
<comment type="catalytic activity">
    <reaction evidence="1">
        <text>ATP + protein L-histidine = ADP + protein N-phospho-L-histidine.</text>
        <dbReference type="EC" id="2.7.13.3"/>
    </reaction>
</comment>
<dbReference type="GO" id="GO:0005737">
    <property type="term" value="C:cytoplasm"/>
    <property type="evidence" value="ECO:0007669"/>
    <property type="project" value="InterPro"/>
</dbReference>
<evidence type="ECO:0000256" key="10">
    <source>
        <dbReference type="ARBA" id="ARBA00023012"/>
    </source>
</evidence>
<keyword evidence="10" id="KW-0902">Two-component regulatory system</keyword>
<dbReference type="InterPro" id="IPR004105">
    <property type="entry name" value="CheA-like_dim"/>
</dbReference>
<keyword evidence="5 12" id="KW-0597">Phosphoprotein</keyword>
<dbReference type="PANTHER" id="PTHR43395">
    <property type="entry name" value="SENSOR HISTIDINE KINASE CHEA"/>
    <property type="match status" value="1"/>
</dbReference>
<dbReference type="EMBL" id="WIEZ01000005">
    <property type="protein sequence ID" value="NKM45486.1"/>
    <property type="molecule type" value="Genomic_DNA"/>
</dbReference>
<organism evidence="17 18">
    <name type="scientific">Rhizobium leguminosarum bv. viciae</name>
    <dbReference type="NCBI Taxonomy" id="387"/>
    <lineage>
        <taxon>Bacteria</taxon>
        <taxon>Pseudomonadati</taxon>
        <taxon>Pseudomonadota</taxon>
        <taxon>Alphaproteobacteria</taxon>
        <taxon>Hyphomicrobiales</taxon>
        <taxon>Rhizobiaceae</taxon>
        <taxon>Rhizobium/Agrobacterium group</taxon>
        <taxon>Rhizobium</taxon>
    </lineage>
</organism>
<keyword evidence="9" id="KW-0067">ATP-binding</keyword>
<dbReference type="InterPro" id="IPR003594">
    <property type="entry name" value="HATPase_dom"/>
</dbReference>
<keyword evidence="8" id="KW-0418">Kinase</keyword>
<evidence type="ECO:0000256" key="8">
    <source>
        <dbReference type="ARBA" id="ARBA00022777"/>
    </source>
</evidence>